<proteinExistence type="predicted"/>
<dbReference type="Pfam" id="PF03372">
    <property type="entry name" value="Exo_endo_phos"/>
    <property type="match status" value="1"/>
</dbReference>
<dbReference type="SUPFAM" id="SSF56219">
    <property type="entry name" value="DNase I-like"/>
    <property type="match status" value="1"/>
</dbReference>
<accession>A0A1R2B1L5</accession>
<dbReference type="Proteomes" id="UP000187209">
    <property type="component" value="Unassembled WGS sequence"/>
</dbReference>
<gene>
    <name evidence="2" type="ORF">SteCoe_31296</name>
</gene>
<dbReference type="EMBL" id="MPUH01001064">
    <property type="protein sequence ID" value="OMJ70668.1"/>
    <property type="molecule type" value="Genomic_DNA"/>
</dbReference>
<sequence length="312" mass="36408">MGDSSYEEILCKPKPLSSFSVASYNILADAYSSYMTHCPGNFLSFEYRSSLIFDEIREMDADFVCLQEVDRYYDYMEPFFKNQGYESLWMKRPSYWNPDGSLIAWKKNVWELVEAMNLSFNEHPICQKNQDYARNGVGVVGMFRNKENQSGVIIGTAHFYWDPALENVKFLQSVMFKSAVYRMKEKYSVPVVITGDFNSLPDSPPIKYLTNQEFSLNLELYSHKEILVIEKPQEFTLFSSYANYSELRYPEYTNYTPDFKGCIDYILYSEGLRVINLRKVLDSNDLKQYKGLPSEKHPSDHLPLQVWFSGSD</sequence>
<dbReference type="InterPro" id="IPR050410">
    <property type="entry name" value="CCR4/nocturin_mRNA_transcr"/>
</dbReference>
<dbReference type="Gene3D" id="3.60.10.10">
    <property type="entry name" value="Endonuclease/exonuclease/phosphatase"/>
    <property type="match status" value="1"/>
</dbReference>
<dbReference type="InterPro" id="IPR036691">
    <property type="entry name" value="Endo/exonu/phosph_ase_sf"/>
</dbReference>
<comment type="caution">
    <text evidence="2">The sequence shown here is derived from an EMBL/GenBank/DDBJ whole genome shotgun (WGS) entry which is preliminary data.</text>
</comment>
<keyword evidence="3" id="KW-1185">Reference proteome</keyword>
<evidence type="ECO:0000313" key="2">
    <source>
        <dbReference type="EMBL" id="OMJ70668.1"/>
    </source>
</evidence>
<organism evidence="2 3">
    <name type="scientific">Stentor coeruleus</name>
    <dbReference type="NCBI Taxonomy" id="5963"/>
    <lineage>
        <taxon>Eukaryota</taxon>
        <taxon>Sar</taxon>
        <taxon>Alveolata</taxon>
        <taxon>Ciliophora</taxon>
        <taxon>Postciliodesmatophora</taxon>
        <taxon>Heterotrichea</taxon>
        <taxon>Heterotrichida</taxon>
        <taxon>Stentoridae</taxon>
        <taxon>Stentor</taxon>
    </lineage>
</organism>
<name>A0A1R2B1L5_9CILI</name>
<protein>
    <recommendedName>
        <fullName evidence="1">Endonuclease/exonuclease/phosphatase domain-containing protein</fullName>
    </recommendedName>
</protein>
<dbReference type="PANTHER" id="PTHR12121:SF36">
    <property type="entry name" value="ENDONUCLEASE_EXONUCLEASE_PHOSPHATASE DOMAIN-CONTAINING PROTEIN"/>
    <property type="match status" value="1"/>
</dbReference>
<feature type="domain" description="Endonuclease/exonuclease/phosphatase" evidence="1">
    <location>
        <begin position="22"/>
        <end position="301"/>
    </location>
</feature>
<dbReference type="InterPro" id="IPR005135">
    <property type="entry name" value="Endo/exonuclease/phosphatase"/>
</dbReference>
<dbReference type="PANTHER" id="PTHR12121">
    <property type="entry name" value="CARBON CATABOLITE REPRESSOR PROTEIN 4"/>
    <property type="match status" value="1"/>
</dbReference>
<dbReference type="GO" id="GO:0000175">
    <property type="term" value="F:3'-5'-RNA exonuclease activity"/>
    <property type="evidence" value="ECO:0007669"/>
    <property type="project" value="TreeGrafter"/>
</dbReference>
<dbReference type="OrthoDB" id="428734at2759"/>
<evidence type="ECO:0000259" key="1">
    <source>
        <dbReference type="Pfam" id="PF03372"/>
    </source>
</evidence>
<evidence type="ECO:0000313" key="3">
    <source>
        <dbReference type="Proteomes" id="UP000187209"/>
    </source>
</evidence>
<reference evidence="2 3" key="1">
    <citation type="submission" date="2016-11" db="EMBL/GenBank/DDBJ databases">
        <title>The macronuclear genome of Stentor coeruleus: a giant cell with tiny introns.</title>
        <authorList>
            <person name="Slabodnick M."/>
            <person name="Ruby J.G."/>
            <person name="Reiff S.B."/>
            <person name="Swart E.C."/>
            <person name="Gosai S."/>
            <person name="Prabakaran S."/>
            <person name="Witkowska E."/>
            <person name="Larue G.E."/>
            <person name="Fisher S."/>
            <person name="Freeman R.M."/>
            <person name="Gunawardena J."/>
            <person name="Chu W."/>
            <person name="Stover N.A."/>
            <person name="Gregory B.D."/>
            <person name="Nowacki M."/>
            <person name="Derisi J."/>
            <person name="Roy S.W."/>
            <person name="Marshall W.F."/>
            <person name="Sood P."/>
        </authorList>
    </citation>
    <scope>NUCLEOTIDE SEQUENCE [LARGE SCALE GENOMIC DNA]</scope>
    <source>
        <strain evidence="2">WM001</strain>
    </source>
</reference>
<dbReference type="AlphaFoldDB" id="A0A1R2B1L5"/>